<dbReference type="RefSeq" id="WP_009153992.1">
    <property type="nucleotide sequence ID" value="NZ_CM001439.1"/>
</dbReference>
<dbReference type="OrthoDB" id="4704294at2"/>
<accession>H5WXK4</accession>
<dbReference type="Proteomes" id="UP000004926">
    <property type="component" value="Chromosome"/>
</dbReference>
<feature type="region of interest" description="Disordered" evidence="1">
    <location>
        <begin position="177"/>
        <end position="201"/>
    </location>
</feature>
<dbReference type="PANTHER" id="PTHR34846:SF5">
    <property type="entry name" value="CARBOXYMUCONOLACTONE DECARBOXYLASE-LIKE DOMAIN-CONTAINING PROTEIN"/>
    <property type="match status" value="1"/>
</dbReference>
<dbReference type="STRING" id="882083.SacmaDRAFT_2361"/>
<organism evidence="3 4">
    <name type="scientific">Saccharomonospora marina XMU15</name>
    <dbReference type="NCBI Taxonomy" id="882083"/>
    <lineage>
        <taxon>Bacteria</taxon>
        <taxon>Bacillati</taxon>
        <taxon>Actinomycetota</taxon>
        <taxon>Actinomycetes</taxon>
        <taxon>Pseudonocardiales</taxon>
        <taxon>Pseudonocardiaceae</taxon>
        <taxon>Saccharomonospora</taxon>
    </lineage>
</organism>
<gene>
    <name evidence="3" type="ORF">SacmaDRAFT_2361</name>
</gene>
<evidence type="ECO:0000313" key="3">
    <source>
        <dbReference type="EMBL" id="EHR50607.1"/>
    </source>
</evidence>
<dbReference type="SUPFAM" id="SSF69118">
    <property type="entry name" value="AhpD-like"/>
    <property type="match status" value="1"/>
</dbReference>
<evidence type="ECO:0000259" key="2">
    <source>
        <dbReference type="Pfam" id="PF02627"/>
    </source>
</evidence>
<dbReference type="InterPro" id="IPR003779">
    <property type="entry name" value="CMD-like"/>
</dbReference>
<dbReference type="InterPro" id="IPR029032">
    <property type="entry name" value="AhpD-like"/>
</dbReference>
<dbReference type="AlphaFoldDB" id="H5WXK4"/>
<dbReference type="Gene3D" id="1.20.1290.10">
    <property type="entry name" value="AhpD-like"/>
    <property type="match status" value="1"/>
</dbReference>
<name>H5WXK4_9PSEU</name>
<proteinExistence type="predicted"/>
<sequence>MPALSPRIPPGSREDIGVVNMATAKLLGMATGGGPPNLFTTLARHRRLYRPWLAFAGSLMPAGSLPRRESELLILRVAHLTGCEYERAHHEVLGSRAGLSAEQIARVAQGPNAAGWSQRDAILLRATDELHDTRTLGDDTWAELAGTLSTRQLIELPMLVGHYEMLAMTLNSLRVQPDEPAEPSSRLGRALSTLASRRRHG</sequence>
<feature type="domain" description="Carboxymuconolactone decarboxylase-like" evidence="2">
    <location>
        <begin position="48"/>
        <end position="109"/>
    </location>
</feature>
<evidence type="ECO:0000256" key="1">
    <source>
        <dbReference type="SAM" id="MobiDB-lite"/>
    </source>
</evidence>
<dbReference type="HOGENOM" id="CLU_082760_2_1_11"/>
<dbReference type="PANTHER" id="PTHR34846">
    <property type="entry name" value="4-CARBOXYMUCONOLACTONE DECARBOXYLASE FAMILY PROTEIN (AFU_ORTHOLOGUE AFUA_6G11590)"/>
    <property type="match status" value="1"/>
</dbReference>
<evidence type="ECO:0000313" key="4">
    <source>
        <dbReference type="Proteomes" id="UP000004926"/>
    </source>
</evidence>
<reference evidence="3 4" key="1">
    <citation type="journal article" date="2012" name="Stand. Genomic Sci.">
        <title>Genome sequence of the ocean sediment bacterium Saccharomonospora marina type strain (XMU15(T)).</title>
        <authorList>
            <person name="Klenk H.P."/>
            <person name="Lu M."/>
            <person name="Lucas S."/>
            <person name="Lapidus A."/>
            <person name="Copeland A."/>
            <person name="Pitluck S."/>
            <person name="Goodwin L.A."/>
            <person name="Han C."/>
            <person name="Tapia R."/>
            <person name="Brambilla E.M."/>
            <person name="Potter G."/>
            <person name="Land M."/>
            <person name="Ivanova N."/>
            <person name="Rohde M."/>
            <person name="Goker M."/>
            <person name="Detter J.C."/>
            <person name="Li W.J."/>
            <person name="Kyrpides N.C."/>
            <person name="Woyke T."/>
        </authorList>
    </citation>
    <scope>NUCLEOTIDE SEQUENCE [LARGE SCALE GENOMIC DNA]</scope>
    <source>
        <strain evidence="3 4">XMU15</strain>
    </source>
</reference>
<keyword evidence="4" id="KW-1185">Reference proteome</keyword>
<dbReference type="GO" id="GO:0051920">
    <property type="term" value="F:peroxiredoxin activity"/>
    <property type="evidence" value="ECO:0007669"/>
    <property type="project" value="InterPro"/>
</dbReference>
<protein>
    <recommendedName>
        <fullName evidence="2">Carboxymuconolactone decarboxylase-like domain-containing protein</fullName>
    </recommendedName>
</protein>
<dbReference type="EMBL" id="CM001439">
    <property type="protein sequence ID" value="EHR50607.1"/>
    <property type="molecule type" value="Genomic_DNA"/>
</dbReference>
<dbReference type="eggNOG" id="COG2128">
    <property type="taxonomic scope" value="Bacteria"/>
</dbReference>
<dbReference type="Pfam" id="PF02627">
    <property type="entry name" value="CMD"/>
    <property type="match status" value="1"/>
</dbReference>